<dbReference type="Proteomes" id="UP000674938">
    <property type="component" value="Unassembled WGS sequence"/>
</dbReference>
<sequence>MVSKVSEYEIWRQEQFEKKIGFFPVFSDFKPYMKKLSPGAISLYVYFGLHANHKTGEVFHSVATIANFFNKSPRTISNWIYELESERLIERHQQKVNSVSHTYLVPYNWQSGYLKTEDDFKFKFDQIQF</sequence>
<dbReference type="SUPFAM" id="SSF46785">
    <property type="entry name" value="Winged helix' DNA-binding domain"/>
    <property type="match status" value="1"/>
</dbReference>
<accession>A0A940PEM9</accession>
<organism evidence="1 2">
    <name type="scientific">Vagococcus allomyrinae</name>
    <dbReference type="NCBI Taxonomy" id="2794353"/>
    <lineage>
        <taxon>Bacteria</taxon>
        <taxon>Bacillati</taxon>
        <taxon>Bacillota</taxon>
        <taxon>Bacilli</taxon>
        <taxon>Lactobacillales</taxon>
        <taxon>Enterococcaceae</taxon>
        <taxon>Vagococcus</taxon>
    </lineage>
</organism>
<evidence type="ECO:0000313" key="2">
    <source>
        <dbReference type="Proteomes" id="UP000674938"/>
    </source>
</evidence>
<dbReference type="RefSeq" id="WP_209533221.1">
    <property type="nucleotide sequence ID" value="NZ_JAEEGA010000037.1"/>
</dbReference>
<dbReference type="AlphaFoldDB" id="A0A940PEM9"/>
<protein>
    <submittedName>
        <fullName evidence="1">Helix-turn-helix domain-containing protein</fullName>
    </submittedName>
</protein>
<dbReference type="Gene3D" id="1.10.10.10">
    <property type="entry name" value="Winged helix-like DNA-binding domain superfamily/Winged helix DNA-binding domain"/>
    <property type="match status" value="1"/>
</dbReference>
<evidence type="ECO:0000313" key="1">
    <source>
        <dbReference type="EMBL" id="MBP1044626.1"/>
    </source>
</evidence>
<dbReference type="InterPro" id="IPR036390">
    <property type="entry name" value="WH_DNA-bd_sf"/>
</dbReference>
<name>A0A940PEM9_9ENTE</name>
<keyword evidence="2" id="KW-1185">Reference proteome</keyword>
<dbReference type="EMBL" id="JAEEGA010000037">
    <property type="protein sequence ID" value="MBP1044626.1"/>
    <property type="molecule type" value="Genomic_DNA"/>
</dbReference>
<reference evidence="1" key="1">
    <citation type="submission" date="2020-12" db="EMBL/GenBank/DDBJ databases">
        <title>Vagococcus allomyrinae sp. nov. and Enterococcus lavae sp. nov., isolated from the larvae of Allomyrina dichotoma.</title>
        <authorList>
            <person name="Lee S.D."/>
        </authorList>
    </citation>
    <scope>NUCLEOTIDE SEQUENCE</scope>
    <source>
        <strain evidence="1">BWB3-3</strain>
    </source>
</reference>
<proteinExistence type="predicted"/>
<gene>
    <name evidence="1" type="ORF">I6N95_26805</name>
</gene>
<comment type="caution">
    <text evidence="1">The sequence shown here is derived from an EMBL/GenBank/DDBJ whole genome shotgun (WGS) entry which is preliminary data.</text>
</comment>
<dbReference type="InterPro" id="IPR036388">
    <property type="entry name" value="WH-like_DNA-bd_sf"/>
</dbReference>
<dbReference type="Pfam" id="PF13730">
    <property type="entry name" value="HTH_36"/>
    <property type="match status" value="1"/>
</dbReference>